<name>A0ABP4VX65_9ACTN</name>
<sequence length="369" mass="39943">MQEIEADRPFATDGGRVGVARLRRLAAEGLLAATAGRATSGERAELHGAAYHLAFPLVFTRFTRGLERQRGHYRCATSIQDLEDDCLDRFHNDVEAVVGDLLTNADTPIHNVEGWMVPRLRAATVNAHRRRRGERGALQRPRLPRWLADRLGNDPWLGDLAVALLTWVGVPTAAGTSLWPLDRWSDMRAAARGDWAGADSVAVQRDVDRVLAAMRCRPRWYADNVERPLGAKVAPVVPATVGGRDAADAPGLSLVGDDELQDCRLRELAAAAIQAIREQTARGRDIHELTAAVLLEQFGSADLSSALADPPHAVRDVDEQIPHVLADPGRLNHIVQVVLSILAEPRAAGANRVDPRAQGAVELLAGCAA</sequence>
<proteinExistence type="predicted"/>
<keyword evidence="2" id="KW-1185">Reference proteome</keyword>
<evidence type="ECO:0000313" key="2">
    <source>
        <dbReference type="Proteomes" id="UP001500655"/>
    </source>
</evidence>
<organism evidence="1 2">
    <name type="scientific">Luedemannella helvata</name>
    <dbReference type="NCBI Taxonomy" id="349315"/>
    <lineage>
        <taxon>Bacteria</taxon>
        <taxon>Bacillati</taxon>
        <taxon>Actinomycetota</taxon>
        <taxon>Actinomycetes</taxon>
        <taxon>Micromonosporales</taxon>
        <taxon>Micromonosporaceae</taxon>
        <taxon>Luedemannella</taxon>
    </lineage>
</organism>
<protein>
    <submittedName>
        <fullName evidence="1">Uncharacterized protein</fullName>
    </submittedName>
</protein>
<dbReference type="Proteomes" id="UP001500655">
    <property type="component" value="Unassembled WGS sequence"/>
</dbReference>
<accession>A0ABP4VX65</accession>
<gene>
    <name evidence="1" type="ORF">GCM10009681_06460</name>
</gene>
<comment type="caution">
    <text evidence="1">The sequence shown here is derived from an EMBL/GenBank/DDBJ whole genome shotgun (WGS) entry which is preliminary data.</text>
</comment>
<reference evidence="2" key="1">
    <citation type="journal article" date="2019" name="Int. J. Syst. Evol. Microbiol.">
        <title>The Global Catalogue of Microorganisms (GCM) 10K type strain sequencing project: providing services to taxonomists for standard genome sequencing and annotation.</title>
        <authorList>
            <consortium name="The Broad Institute Genomics Platform"/>
            <consortium name="The Broad Institute Genome Sequencing Center for Infectious Disease"/>
            <person name="Wu L."/>
            <person name="Ma J."/>
        </authorList>
    </citation>
    <scope>NUCLEOTIDE SEQUENCE [LARGE SCALE GENOMIC DNA]</scope>
    <source>
        <strain evidence="2">JCM 13249</strain>
    </source>
</reference>
<evidence type="ECO:0000313" key="1">
    <source>
        <dbReference type="EMBL" id="GAA1738411.1"/>
    </source>
</evidence>
<dbReference type="EMBL" id="BAAALS010000002">
    <property type="protein sequence ID" value="GAA1738411.1"/>
    <property type="molecule type" value="Genomic_DNA"/>
</dbReference>